<sequence>MAWAVGIDGDHAYDDDIDDAANGKEMMLDLRGGLVTIRIRCEDGLIQLRSLPGRAQCVCEVIVTAAVYMSVLRAGGNGSLSIQPRATLRKLMALIQAKGRGGGVSKMGCQGRLAGKSSACKTAVGLSFVGPSGVKWRYVGCECHQQLNKGYRDLLIVRSNANQIRSYGLAGEYAPASSEFEESSPDTMTSEDYSSTIVAAKPTSPVKASVHNVRKEQQERRAKGSIAVA</sequence>
<dbReference type="Proteomes" id="UP000027222">
    <property type="component" value="Unassembled WGS sequence"/>
</dbReference>
<reference evidence="3" key="1">
    <citation type="journal article" date="2014" name="Proc. Natl. Acad. Sci. U.S.A.">
        <title>Extensive sampling of basidiomycete genomes demonstrates inadequacy of the white-rot/brown-rot paradigm for wood decay fungi.</title>
        <authorList>
            <person name="Riley R."/>
            <person name="Salamov A.A."/>
            <person name="Brown D.W."/>
            <person name="Nagy L.G."/>
            <person name="Floudas D."/>
            <person name="Held B.W."/>
            <person name="Levasseur A."/>
            <person name="Lombard V."/>
            <person name="Morin E."/>
            <person name="Otillar R."/>
            <person name="Lindquist E.A."/>
            <person name="Sun H."/>
            <person name="LaButti K.M."/>
            <person name="Schmutz J."/>
            <person name="Jabbour D."/>
            <person name="Luo H."/>
            <person name="Baker S.E."/>
            <person name="Pisabarro A.G."/>
            <person name="Walton J.D."/>
            <person name="Blanchette R.A."/>
            <person name="Henrissat B."/>
            <person name="Martin F."/>
            <person name="Cullen D."/>
            <person name="Hibbett D.S."/>
            <person name="Grigoriev I.V."/>
        </authorList>
    </citation>
    <scope>NUCLEOTIDE SEQUENCE [LARGE SCALE GENOMIC DNA]</scope>
    <source>
        <strain evidence="3">CBS 339.88</strain>
    </source>
</reference>
<evidence type="ECO:0000256" key="1">
    <source>
        <dbReference type="SAM" id="MobiDB-lite"/>
    </source>
</evidence>
<gene>
    <name evidence="2" type="ORF">GALMADRAFT_215523</name>
</gene>
<feature type="region of interest" description="Disordered" evidence="1">
    <location>
        <begin position="202"/>
        <end position="229"/>
    </location>
</feature>
<dbReference type="AlphaFoldDB" id="A0A067SDI1"/>
<dbReference type="HOGENOM" id="CLU_1209896_0_0_1"/>
<protein>
    <submittedName>
        <fullName evidence="2">Uncharacterized protein</fullName>
    </submittedName>
</protein>
<accession>A0A067SDI1</accession>
<dbReference type="EMBL" id="KL142405">
    <property type="protein sequence ID" value="KDR68965.1"/>
    <property type="molecule type" value="Genomic_DNA"/>
</dbReference>
<evidence type="ECO:0000313" key="2">
    <source>
        <dbReference type="EMBL" id="KDR68965.1"/>
    </source>
</evidence>
<keyword evidence="3" id="KW-1185">Reference proteome</keyword>
<evidence type="ECO:0000313" key="3">
    <source>
        <dbReference type="Proteomes" id="UP000027222"/>
    </source>
</evidence>
<name>A0A067SDI1_GALM3</name>
<proteinExistence type="predicted"/>
<feature type="compositionally biased region" description="Basic and acidic residues" evidence="1">
    <location>
        <begin position="213"/>
        <end position="222"/>
    </location>
</feature>
<organism evidence="2 3">
    <name type="scientific">Galerina marginata (strain CBS 339.88)</name>
    <dbReference type="NCBI Taxonomy" id="685588"/>
    <lineage>
        <taxon>Eukaryota</taxon>
        <taxon>Fungi</taxon>
        <taxon>Dikarya</taxon>
        <taxon>Basidiomycota</taxon>
        <taxon>Agaricomycotina</taxon>
        <taxon>Agaricomycetes</taxon>
        <taxon>Agaricomycetidae</taxon>
        <taxon>Agaricales</taxon>
        <taxon>Agaricineae</taxon>
        <taxon>Strophariaceae</taxon>
        <taxon>Galerina</taxon>
    </lineage>
</organism>